<dbReference type="PANTHER" id="PTHR47843">
    <property type="entry name" value="BTB DOMAIN-CONTAINING PROTEIN-RELATED"/>
    <property type="match status" value="1"/>
</dbReference>
<dbReference type="Gene3D" id="3.30.710.10">
    <property type="entry name" value="Potassium Channel Kv1.1, Chain A"/>
    <property type="match status" value="1"/>
</dbReference>
<dbReference type="Proteomes" id="UP001610335">
    <property type="component" value="Unassembled WGS sequence"/>
</dbReference>
<reference evidence="3 4" key="1">
    <citation type="submission" date="2024-07" db="EMBL/GenBank/DDBJ databases">
        <title>Section-level genome sequencing and comparative genomics of Aspergillus sections Usti and Cavernicolus.</title>
        <authorList>
            <consortium name="Lawrence Berkeley National Laboratory"/>
            <person name="Nybo J.L."/>
            <person name="Vesth T.C."/>
            <person name="Theobald S."/>
            <person name="Frisvad J.C."/>
            <person name="Larsen T.O."/>
            <person name="Kjaerboelling I."/>
            <person name="Rothschild-Mancinelli K."/>
            <person name="Lyhne E.K."/>
            <person name="Kogle M.E."/>
            <person name="Barry K."/>
            <person name="Clum A."/>
            <person name="Na H."/>
            <person name="Ledsgaard L."/>
            <person name="Lin J."/>
            <person name="Lipzen A."/>
            <person name="Kuo A."/>
            <person name="Riley R."/>
            <person name="Mondo S."/>
            <person name="LaButti K."/>
            <person name="Haridas S."/>
            <person name="Pangalinan J."/>
            <person name="Salamov A.A."/>
            <person name="Simmons B.A."/>
            <person name="Magnuson J.K."/>
            <person name="Chen J."/>
            <person name="Drula E."/>
            <person name="Henrissat B."/>
            <person name="Wiebenga A."/>
            <person name="Lubbers R.J."/>
            <person name="Gomes A.C."/>
            <person name="Makela M.R."/>
            <person name="Stajich J."/>
            <person name="Grigoriev I.V."/>
            <person name="Mortensen U.H."/>
            <person name="De vries R.P."/>
            <person name="Baker S.E."/>
            <person name="Andersen M.R."/>
        </authorList>
    </citation>
    <scope>NUCLEOTIDE SEQUENCE [LARGE SCALE GENOMIC DNA]</scope>
    <source>
        <strain evidence="3 4">CBS 600.67</strain>
    </source>
</reference>
<name>A0ABR4J058_9EURO</name>
<dbReference type="SUPFAM" id="SSF54695">
    <property type="entry name" value="POZ domain"/>
    <property type="match status" value="1"/>
</dbReference>
<dbReference type="PANTHER" id="PTHR47843:SF3">
    <property type="entry name" value="BTB DOMAIN-CONTAINING PROTEIN"/>
    <property type="match status" value="1"/>
</dbReference>
<feature type="compositionally biased region" description="Basic residues" evidence="1">
    <location>
        <begin position="240"/>
        <end position="251"/>
    </location>
</feature>
<dbReference type="EMBL" id="JBFXLS010000006">
    <property type="protein sequence ID" value="KAL2832497.1"/>
    <property type="molecule type" value="Genomic_DNA"/>
</dbReference>
<feature type="domain" description="BTB" evidence="2">
    <location>
        <begin position="17"/>
        <end position="83"/>
    </location>
</feature>
<feature type="region of interest" description="Disordered" evidence="1">
    <location>
        <begin position="237"/>
        <end position="294"/>
    </location>
</feature>
<gene>
    <name evidence="3" type="ORF">BDW59DRAFT_157318</name>
</gene>
<organism evidence="3 4">
    <name type="scientific">Aspergillus cavernicola</name>
    <dbReference type="NCBI Taxonomy" id="176166"/>
    <lineage>
        <taxon>Eukaryota</taxon>
        <taxon>Fungi</taxon>
        <taxon>Dikarya</taxon>
        <taxon>Ascomycota</taxon>
        <taxon>Pezizomycotina</taxon>
        <taxon>Eurotiomycetes</taxon>
        <taxon>Eurotiomycetidae</taxon>
        <taxon>Eurotiales</taxon>
        <taxon>Aspergillaceae</taxon>
        <taxon>Aspergillus</taxon>
        <taxon>Aspergillus subgen. Nidulantes</taxon>
    </lineage>
</organism>
<evidence type="ECO:0000256" key="1">
    <source>
        <dbReference type="SAM" id="MobiDB-lite"/>
    </source>
</evidence>
<dbReference type="PROSITE" id="PS50097">
    <property type="entry name" value="BTB"/>
    <property type="match status" value="1"/>
</dbReference>
<dbReference type="InterPro" id="IPR011333">
    <property type="entry name" value="SKP1/BTB/POZ_sf"/>
</dbReference>
<keyword evidence="4" id="KW-1185">Reference proteome</keyword>
<proteinExistence type="predicted"/>
<evidence type="ECO:0000259" key="2">
    <source>
        <dbReference type="PROSITE" id="PS50097"/>
    </source>
</evidence>
<evidence type="ECO:0000313" key="4">
    <source>
        <dbReference type="Proteomes" id="UP001610335"/>
    </source>
</evidence>
<dbReference type="SMART" id="SM00225">
    <property type="entry name" value="BTB"/>
    <property type="match status" value="1"/>
</dbReference>
<dbReference type="InterPro" id="IPR000210">
    <property type="entry name" value="BTB/POZ_dom"/>
</dbReference>
<protein>
    <recommendedName>
        <fullName evidence="2">BTB domain-containing protein</fullName>
    </recommendedName>
</protein>
<comment type="caution">
    <text evidence="3">The sequence shown here is derived from an EMBL/GenBank/DDBJ whole genome shotgun (WGS) entry which is preliminary data.</text>
</comment>
<sequence length="294" mass="32393">MAGYLKKETLSAGIAHINVGPQHTPFNVHLELLCNCSPYFNAVFKDRAESNITEDPVSLPDDDPDVFAEVVSWMYRGTLSPDLESRGLVLFLLQLWMLAGNFQMPALQSAALSVCEKKIEKNKDAVVSLATISYVYARTAPGALPRQLVIDTWTRSATTAKYAKYKDHFPRDFLEELCGKLIAKIEPTRLPGLVEDRPPSGEQFAQRFEPKERAREVPSSRLPEDLNFANLATPEQMQNRKFKSPSPRFHRSSPVSAPGLAIPGSGSMAAPGEAKDGGVKNPFECSDLFGGLEP</sequence>
<dbReference type="Pfam" id="PF00651">
    <property type="entry name" value="BTB"/>
    <property type="match status" value="1"/>
</dbReference>
<accession>A0ABR4J058</accession>
<evidence type="ECO:0000313" key="3">
    <source>
        <dbReference type="EMBL" id="KAL2832497.1"/>
    </source>
</evidence>